<gene>
    <name evidence="1" type="ORF">PYW08_016562</name>
</gene>
<keyword evidence="2" id="KW-1185">Reference proteome</keyword>
<comment type="caution">
    <text evidence="1">The sequence shown here is derived from an EMBL/GenBank/DDBJ whole genome shotgun (WGS) entry which is preliminary data.</text>
</comment>
<reference evidence="1" key="1">
    <citation type="submission" date="2023-03" db="EMBL/GenBank/DDBJ databases">
        <title>Chromosome-level genomes of two armyworms, Mythimna separata and Mythimna loreyi, provide insights into the biosynthesis and reception of sex pheromones.</title>
        <authorList>
            <person name="Zhao H."/>
        </authorList>
    </citation>
    <scope>NUCLEOTIDE SEQUENCE</scope>
    <source>
        <strain evidence="1">BeijingLab</strain>
    </source>
</reference>
<proteinExistence type="predicted"/>
<protein>
    <submittedName>
        <fullName evidence="1">Uncharacterized protein</fullName>
    </submittedName>
</protein>
<name>A0ACC2QZS3_9NEOP</name>
<evidence type="ECO:0000313" key="1">
    <source>
        <dbReference type="EMBL" id="KAJ8728177.1"/>
    </source>
</evidence>
<sequence>MNLFHSACMLQGVFSKNPATLQYLIIIMSAERRPLLGIGLPQGSPHNDQSCAVRIQRLPATFARSSVHLVWSLPTERRPVCGRHSRTFPPQRPSVLRAM</sequence>
<dbReference type="Proteomes" id="UP001231649">
    <property type="component" value="Chromosome 9"/>
</dbReference>
<dbReference type="EMBL" id="CM056785">
    <property type="protein sequence ID" value="KAJ8728177.1"/>
    <property type="molecule type" value="Genomic_DNA"/>
</dbReference>
<evidence type="ECO:0000313" key="2">
    <source>
        <dbReference type="Proteomes" id="UP001231649"/>
    </source>
</evidence>
<organism evidence="1 2">
    <name type="scientific">Mythimna loreyi</name>
    <dbReference type="NCBI Taxonomy" id="667449"/>
    <lineage>
        <taxon>Eukaryota</taxon>
        <taxon>Metazoa</taxon>
        <taxon>Ecdysozoa</taxon>
        <taxon>Arthropoda</taxon>
        <taxon>Hexapoda</taxon>
        <taxon>Insecta</taxon>
        <taxon>Pterygota</taxon>
        <taxon>Neoptera</taxon>
        <taxon>Endopterygota</taxon>
        <taxon>Lepidoptera</taxon>
        <taxon>Glossata</taxon>
        <taxon>Ditrysia</taxon>
        <taxon>Noctuoidea</taxon>
        <taxon>Noctuidae</taxon>
        <taxon>Noctuinae</taxon>
        <taxon>Hadenini</taxon>
        <taxon>Mythimna</taxon>
    </lineage>
</organism>
<accession>A0ACC2QZS3</accession>